<protein>
    <submittedName>
        <fullName evidence="2 3">Wd-repeat protein</fullName>
    </submittedName>
</protein>
<gene>
    <name evidence="3" type="primary">6048325</name>
    <name evidence="2" type="ORF">CpipJ_CPIJ015137</name>
</gene>
<dbReference type="AlphaFoldDB" id="B0X6H6"/>
<reference evidence="3" key="2">
    <citation type="submission" date="2021-02" db="UniProtKB">
        <authorList>
            <consortium name="EnsemblMetazoa"/>
        </authorList>
    </citation>
    <scope>IDENTIFICATION</scope>
    <source>
        <strain evidence="3">JHB</strain>
    </source>
</reference>
<dbReference type="PROSITE" id="PS50294">
    <property type="entry name" value="WD_REPEATS_REGION"/>
    <property type="match status" value="1"/>
</dbReference>
<reference evidence="2" key="1">
    <citation type="submission" date="2007-03" db="EMBL/GenBank/DDBJ databases">
        <title>Annotation of Culex pipiens quinquefasciatus.</title>
        <authorList>
            <consortium name="The Broad Institute Genome Sequencing Platform"/>
            <person name="Atkinson P.W."/>
            <person name="Hemingway J."/>
            <person name="Christensen B.M."/>
            <person name="Higgs S."/>
            <person name="Kodira C."/>
            <person name="Hannick L."/>
            <person name="Megy K."/>
            <person name="O'Leary S."/>
            <person name="Pearson M."/>
            <person name="Haas B.J."/>
            <person name="Mauceli E."/>
            <person name="Wortman J.R."/>
            <person name="Lee N.H."/>
            <person name="Guigo R."/>
            <person name="Stanke M."/>
            <person name="Alvarado L."/>
            <person name="Amedeo P."/>
            <person name="Antoine C.H."/>
            <person name="Arensburger P."/>
            <person name="Bidwell S.L."/>
            <person name="Crawford M."/>
            <person name="Camaro F."/>
            <person name="Devon K."/>
            <person name="Engels R."/>
            <person name="Hammond M."/>
            <person name="Howarth C."/>
            <person name="Koehrsen M."/>
            <person name="Lawson D."/>
            <person name="Montgomery P."/>
            <person name="Nene V."/>
            <person name="Nusbaum C."/>
            <person name="Puiu D."/>
            <person name="Romero-Severson J."/>
            <person name="Severson D.W."/>
            <person name="Shumway M."/>
            <person name="Sisk P."/>
            <person name="Stolte C."/>
            <person name="Zeng Q."/>
            <person name="Eisenstadt E."/>
            <person name="Fraser-Liggett C."/>
            <person name="Strausberg R."/>
            <person name="Galagan J."/>
            <person name="Birren B."/>
            <person name="Collins F.H."/>
        </authorList>
    </citation>
    <scope>NUCLEOTIDE SEQUENCE [LARGE SCALE GENOMIC DNA]</scope>
    <source>
        <strain evidence="2">JHB</strain>
    </source>
</reference>
<dbReference type="KEGG" id="cqu:CpipJ_CPIJ015137"/>
<dbReference type="InParanoid" id="B0X6H6"/>
<evidence type="ECO:0000313" key="2">
    <source>
        <dbReference type="EMBL" id="EDS41459.1"/>
    </source>
</evidence>
<feature type="repeat" description="WD" evidence="1">
    <location>
        <begin position="5"/>
        <end position="36"/>
    </location>
</feature>
<dbReference type="EMBL" id="DS232414">
    <property type="protein sequence ID" value="EDS41459.1"/>
    <property type="molecule type" value="Genomic_DNA"/>
</dbReference>
<organism>
    <name type="scientific">Culex quinquefasciatus</name>
    <name type="common">Southern house mosquito</name>
    <name type="synonym">Culex pungens</name>
    <dbReference type="NCBI Taxonomy" id="7176"/>
    <lineage>
        <taxon>Eukaryota</taxon>
        <taxon>Metazoa</taxon>
        <taxon>Ecdysozoa</taxon>
        <taxon>Arthropoda</taxon>
        <taxon>Hexapoda</taxon>
        <taxon>Insecta</taxon>
        <taxon>Pterygota</taxon>
        <taxon>Neoptera</taxon>
        <taxon>Endopterygota</taxon>
        <taxon>Diptera</taxon>
        <taxon>Nematocera</taxon>
        <taxon>Culicoidea</taxon>
        <taxon>Culicidae</taxon>
        <taxon>Culicinae</taxon>
        <taxon>Culicini</taxon>
        <taxon>Culex</taxon>
        <taxon>Culex</taxon>
    </lineage>
</organism>
<accession>B0X6H6</accession>
<dbReference type="InterPro" id="IPR001680">
    <property type="entry name" value="WD40_rpt"/>
</dbReference>
<sequence length="166" mass="17870">MSDNTTHPNQDVTSLNFNCDGTLLATGSSDRCVRIWRTLIWIAETTVDYAVVQSKSLEGGEASLVTGHEEAWPVVGRRSIRSTVGQGTVPHQLHQAVGRFEHYGTYGCTKALGSTSAGDDSPDSKMFLSCRPRVNDTDDTSSVDAQARNILEGASLTTSVVLLDHS</sequence>
<dbReference type="Proteomes" id="UP000002320">
    <property type="component" value="Unassembled WGS sequence"/>
</dbReference>
<evidence type="ECO:0000313" key="3">
    <source>
        <dbReference type="EnsemblMetazoa" id="CPIJ015137-PA"/>
    </source>
</evidence>
<dbReference type="EnsemblMetazoa" id="CPIJ015137-RA">
    <property type="protein sequence ID" value="CPIJ015137-PA"/>
    <property type="gene ID" value="CPIJ015137"/>
</dbReference>
<evidence type="ECO:0000313" key="4">
    <source>
        <dbReference type="Proteomes" id="UP000002320"/>
    </source>
</evidence>
<proteinExistence type="predicted"/>
<keyword evidence="4" id="KW-1185">Reference proteome</keyword>
<dbReference type="VEuPathDB" id="VectorBase:CPIJ015137"/>
<dbReference type="HOGENOM" id="CLU_1604357_0_0_1"/>
<evidence type="ECO:0000256" key="1">
    <source>
        <dbReference type="PROSITE-ProRule" id="PRU00221"/>
    </source>
</evidence>
<dbReference type="SMART" id="SM00320">
    <property type="entry name" value="WD40"/>
    <property type="match status" value="1"/>
</dbReference>
<dbReference type="PROSITE" id="PS50082">
    <property type="entry name" value="WD_REPEATS_2"/>
    <property type="match status" value="1"/>
</dbReference>
<keyword evidence="1" id="KW-0853">WD repeat</keyword>
<name>B0X6H6_CULQU</name>
<dbReference type="Gene3D" id="2.130.10.10">
    <property type="entry name" value="YVTN repeat-like/Quinoprotein amine dehydrogenase"/>
    <property type="match status" value="1"/>
</dbReference>
<dbReference type="Pfam" id="PF00400">
    <property type="entry name" value="WD40"/>
    <property type="match status" value="1"/>
</dbReference>
<dbReference type="SUPFAM" id="SSF50978">
    <property type="entry name" value="WD40 repeat-like"/>
    <property type="match status" value="1"/>
</dbReference>
<dbReference type="InterPro" id="IPR036322">
    <property type="entry name" value="WD40_repeat_dom_sf"/>
</dbReference>
<dbReference type="InterPro" id="IPR015943">
    <property type="entry name" value="WD40/YVTN_repeat-like_dom_sf"/>
</dbReference>